<evidence type="ECO:0000313" key="2">
    <source>
        <dbReference type="Proteomes" id="UP000231358"/>
    </source>
</evidence>
<keyword evidence="2" id="KW-1185">Reference proteome</keyword>
<sequence>MKTILGFLLLPIFLRDRKKKIAQFLRTATPDSVLSDLHTCLVREGVSSITPQDVFNASSIRDSLQEEPYWTIKSFHNHLARTHPDTTIPDAAIDVLWSCFCFYANLPFSFPGAGDRKLEFPAFERGLILLSLQGTRLLGTIVDDFGPCWKRNEGPCSCRSRINRIFRSISLVNRQSSSDPRVARFDTFVTDDVIDAILLIFPAHPLLNPSFEQLIPLAERFLERRPDQYHMKVNDLAALLCLMMRLSLYKPTWGRDSHYGLFEESSPEKEELANILARSFCLTQGEYLDPDSVLRALDILPNLEQCFHQLWATLFQPLTSTGIPNVEPESSPDTTIDGILRAVSFFIPPFQAHKRTELARNIELIRFQKCYDSISHSLTNSLDLGHILQQTFHDDPSRRSHLVLFLGDQAQESEKVVVGAFFSRCTEAPAAKEEKQPERIANPRNTPPQLLFQLQPSFSLFQWTGEDSMSSSQAYNSATGHTDYPNGIGDLNRSKVGVEIESVTRQATFLRGTATSANRMSGGYEEVTRKCDGAGTIDGDQQEPKTIFTVTRIAIFNVEGGPNYDYPW</sequence>
<protein>
    <recommendedName>
        <fullName evidence="3">TLDc domain-containing protein</fullName>
    </recommendedName>
</protein>
<dbReference type="AlphaFoldDB" id="A0A2G7FTR4"/>
<organism evidence="1 2">
    <name type="scientific">Aspergillus arachidicola</name>
    <dbReference type="NCBI Taxonomy" id="656916"/>
    <lineage>
        <taxon>Eukaryota</taxon>
        <taxon>Fungi</taxon>
        <taxon>Dikarya</taxon>
        <taxon>Ascomycota</taxon>
        <taxon>Pezizomycotina</taxon>
        <taxon>Eurotiomycetes</taxon>
        <taxon>Eurotiomycetidae</taxon>
        <taxon>Eurotiales</taxon>
        <taxon>Aspergillaceae</taxon>
        <taxon>Aspergillus</taxon>
        <taxon>Aspergillus subgen. Circumdati</taxon>
    </lineage>
</organism>
<evidence type="ECO:0008006" key="3">
    <source>
        <dbReference type="Google" id="ProtNLM"/>
    </source>
</evidence>
<reference evidence="1 2" key="1">
    <citation type="submission" date="2017-05" db="EMBL/GenBank/DDBJ databases">
        <title>Genome sequence for an aflatoxigenic pathogen of Argentinian peanut, Aspergillus arachidicola.</title>
        <authorList>
            <person name="Moore G."/>
            <person name="Beltz S.B."/>
            <person name="Mack B.M."/>
        </authorList>
    </citation>
    <scope>NUCLEOTIDE SEQUENCE [LARGE SCALE GENOMIC DNA]</scope>
    <source>
        <strain evidence="1 2">CBS 117610</strain>
    </source>
</reference>
<accession>A0A2G7FTR4</accession>
<gene>
    <name evidence="1" type="ORF">AARAC_006328</name>
</gene>
<proteinExistence type="predicted"/>
<dbReference type="EMBL" id="NEXV01000414">
    <property type="protein sequence ID" value="PIG84014.1"/>
    <property type="molecule type" value="Genomic_DNA"/>
</dbReference>
<comment type="caution">
    <text evidence="1">The sequence shown here is derived from an EMBL/GenBank/DDBJ whole genome shotgun (WGS) entry which is preliminary data.</text>
</comment>
<name>A0A2G7FTR4_9EURO</name>
<dbReference type="Proteomes" id="UP000231358">
    <property type="component" value="Unassembled WGS sequence"/>
</dbReference>
<evidence type="ECO:0000313" key="1">
    <source>
        <dbReference type="EMBL" id="PIG84014.1"/>
    </source>
</evidence>